<organism evidence="1 2">
    <name type="scientific">Paeniglutamicibacter sulfureus</name>
    <dbReference type="NCBI Taxonomy" id="43666"/>
    <lineage>
        <taxon>Bacteria</taxon>
        <taxon>Bacillati</taxon>
        <taxon>Actinomycetota</taxon>
        <taxon>Actinomycetes</taxon>
        <taxon>Micrococcales</taxon>
        <taxon>Micrococcaceae</taxon>
        <taxon>Paeniglutamicibacter</taxon>
    </lineage>
</organism>
<evidence type="ECO:0000313" key="2">
    <source>
        <dbReference type="Proteomes" id="UP001183817"/>
    </source>
</evidence>
<name>A0ABU2BHJ1_9MICC</name>
<keyword evidence="2" id="KW-1185">Reference proteome</keyword>
<accession>A0ABU2BHJ1</accession>
<sequence length="76" mass="8551">MSISTEIFTDHPAIVNPDKARHVARKRTTRAAAHAALRRSRLARVLLETSPEQAKLLRENRERAWLELAGVVAGRI</sequence>
<dbReference type="RefSeq" id="WP_302263133.1">
    <property type="nucleotide sequence ID" value="NZ_BAAAWO010000001.1"/>
</dbReference>
<dbReference type="EMBL" id="JAVDYI010000001">
    <property type="protein sequence ID" value="MDR7358118.1"/>
    <property type="molecule type" value="Genomic_DNA"/>
</dbReference>
<gene>
    <name evidence="1" type="ORF">J2S64_001809</name>
</gene>
<proteinExistence type="predicted"/>
<dbReference type="Proteomes" id="UP001183817">
    <property type="component" value="Unassembled WGS sequence"/>
</dbReference>
<evidence type="ECO:0000313" key="1">
    <source>
        <dbReference type="EMBL" id="MDR7358118.1"/>
    </source>
</evidence>
<comment type="caution">
    <text evidence="1">The sequence shown here is derived from an EMBL/GenBank/DDBJ whole genome shotgun (WGS) entry which is preliminary data.</text>
</comment>
<protein>
    <submittedName>
        <fullName evidence="1">Uncharacterized protein</fullName>
    </submittedName>
</protein>
<reference evidence="1 2" key="1">
    <citation type="submission" date="2023-07" db="EMBL/GenBank/DDBJ databases">
        <title>Sequencing the genomes of 1000 actinobacteria strains.</title>
        <authorList>
            <person name="Klenk H.-P."/>
        </authorList>
    </citation>
    <scope>NUCLEOTIDE SEQUENCE [LARGE SCALE GENOMIC DNA]</scope>
    <source>
        <strain evidence="1 2">DSM 20167</strain>
    </source>
</reference>